<feature type="binding site" evidence="12">
    <location>
        <position position="45"/>
    </location>
    <ligand>
        <name>substrate</name>
    </ligand>
</feature>
<dbReference type="EMBL" id="CP001560">
    <property type="protein sequence ID" value="AFJ46417.1"/>
    <property type="molecule type" value="Genomic_DNA"/>
</dbReference>
<evidence type="ECO:0000256" key="5">
    <source>
        <dbReference type="ARBA" id="ARBA00011881"/>
    </source>
</evidence>
<evidence type="ECO:0000256" key="9">
    <source>
        <dbReference type="ARBA" id="ARBA00022729"/>
    </source>
</evidence>
<name>I2B7B3_SHIBC</name>
<accession>I2B7B3</accession>
<evidence type="ECO:0000256" key="3">
    <source>
        <dbReference type="ARBA" id="ARBA00004418"/>
    </source>
</evidence>
<dbReference type="PRINTS" id="PR00189">
    <property type="entry name" value="TRNSTHYRETIN"/>
</dbReference>
<dbReference type="eggNOG" id="COG2351">
    <property type="taxonomic scope" value="Bacteria"/>
</dbReference>
<keyword evidence="8 13" id="KW-0659">Purine metabolism</keyword>
<gene>
    <name evidence="16" type="primary">yedX</name>
    <name evidence="16" type="ordered locus">EBL_c13140</name>
</gene>
<comment type="similarity">
    <text evidence="4 13">Belongs to the transthyretin family. 5-hydroxyisourate hydrolase subfamily.</text>
</comment>
<evidence type="ECO:0000313" key="16">
    <source>
        <dbReference type="EMBL" id="AFJ46417.1"/>
    </source>
</evidence>
<organism evidence="16 17">
    <name type="scientific">Shimwellia blattae (strain ATCC 29907 / DSM 4481 / JCM 1650 / NBRC 105725 / CDC 9005-74)</name>
    <name type="common">Escherichia blattae</name>
    <dbReference type="NCBI Taxonomy" id="630626"/>
    <lineage>
        <taxon>Bacteria</taxon>
        <taxon>Pseudomonadati</taxon>
        <taxon>Pseudomonadota</taxon>
        <taxon>Gammaproteobacteria</taxon>
        <taxon>Enterobacterales</taxon>
        <taxon>Enterobacteriaceae</taxon>
        <taxon>Shimwellia</taxon>
    </lineage>
</organism>
<dbReference type="GO" id="GO:0042597">
    <property type="term" value="C:periplasmic space"/>
    <property type="evidence" value="ECO:0007669"/>
    <property type="project" value="UniProtKB-SubCell"/>
</dbReference>
<feature type="signal peptide" evidence="14">
    <location>
        <begin position="1"/>
        <end position="36"/>
    </location>
</feature>
<dbReference type="InterPro" id="IPR023416">
    <property type="entry name" value="Transthyretin/HIU_hydrolase_d"/>
</dbReference>
<comment type="subcellular location">
    <subcellularLocation>
        <location evidence="3">Periplasm</location>
    </subcellularLocation>
</comment>
<comment type="function">
    <text evidence="2">Catalyzes the hydrolysis of 5-hydroxyisourate (HIU) to 2-oxo-4-hydroxy-4-carboxy-5-ureidoimidazoline (OHCU).</text>
</comment>
<keyword evidence="11 13" id="KW-0378">Hydrolase</keyword>
<evidence type="ECO:0000313" key="17">
    <source>
        <dbReference type="Proteomes" id="UP000001955"/>
    </source>
</evidence>
<dbReference type="InterPro" id="IPR000895">
    <property type="entry name" value="Transthyretin/HIU_hydrolase"/>
</dbReference>
<feature type="chain" id="PRO_5003655151" description="5-hydroxyisourate hydrolase" evidence="14">
    <location>
        <begin position="37"/>
        <end position="151"/>
    </location>
</feature>
<feature type="binding site" evidence="12">
    <location>
        <position position="148"/>
    </location>
    <ligand>
        <name>substrate</name>
    </ligand>
</feature>
<dbReference type="NCBIfam" id="TIGR02962">
    <property type="entry name" value="hdxy_isourate"/>
    <property type="match status" value="1"/>
</dbReference>
<dbReference type="NCBIfam" id="NF011610">
    <property type="entry name" value="PRK15036.1"/>
    <property type="match status" value="1"/>
</dbReference>
<dbReference type="PROSITE" id="PS00768">
    <property type="entry name" value="TRANSTHYRETIN_1"/>
    <property type="match status" value="1"/>
</dbReference>
<dbReference type="PANTHER" id="PTHR10395">
    <property type="entry name" value="URICASE AND TRANSTHYRETIN-RELATED"/>
    <property type="match status" value="1"/>
</dbReference>
<dbReference type="PANTHER" id="PTHR10395:SF7">
    <property type="entry name" value="5-HYDROXYISOURATE HYDROLASE"/>
    <property type="match status" value="1"/>
</dbReference>
<dbReference type="SUPFAM" id="SSF49472">
    <property type="entry name" value="Transthyretin (synonym: prealbumin)"/>
    <property type="match status" value="1"/>
</dbReference>
<dbReference type="FunFam" id="2.60.40.180:FF:000001">
    <property type="entry name" value="5-hydroxyisourate hydrolase"/>
    <property type="match status" value="1"/>
</dbReference>
<dbReference type="GO" id="GO:0006144">
    <property type="term" value="P:purine nucleobase metabolic process"/>
    <property type="evidence" value="ECO:0007669"/>
    <property type="project" value="UniProtKB-KW"/>
</dbReference>
<evidence type="ECO:0000256" key="4">
    <source>
        <dbReference type="ARBA" id="ARBA00009850"/>
    </source>
</evidence>
<proteinExistence type="inferred from homology"/>
<evidence type="ECO:0000256" key="8">
    <source>
        <dbReference type="ARBA" id="ARBA00022631"/>
    </source>
</evidence>
<feature type="binding site" evidence="12">
    <location>
        <position position="83"/>
    </location>
    <ligand>
        <name>substrate</name>
    </ligand>
</feature>
<keyword evidence="9 14" id="KW-0732">Signal</keyword>
<keyword evidence="17" id="KW-1185">Reference proteome</keyword>
<evidence type="ECO:0000256" key="11">
    <source>
        <dbReference type="ARBA" id="ARBA00022801"/>
    </source>
</evidence>
<keyword evidence="10" id="KW-0574">Periplasm</keyword>
<evidence type="ECO:0000256" key="13">
    <source>
        <dbReference type="RuleBase" id="RU361270"/>
    </source>
</evidence>
<dbReference type="HOGENOM" id="CLU_115536_3_0_6"/>
<dbReference type="STRING" id="630626.EBL_c13140"/>
<evidence type="ECO:0000256" key="1">
    <source>
        <dbReference type="ARBA" id="ARBA00001043"/>
    </source>
</evidence>
<dbReference type="AlphaFoldDB" id="I2B7B3"/>
<evidence type="ECO:0000259" key="15">
    <source>
        <dbReference type="SMART" id="SM00095"/>
    </source>
</evidence>
<evidence type="ECO:0000256" key="12">
    <source>
        <dbReference type="PIRSR" id="PIRSR600895-51"/>
    </source>
</evidence>
<dbReference type="CDD" id="cd05822">
    <property type="entry name" value="TLP_HIUase"/>
    <property type="match status" value="1"/>
</dbReference>
<dbReference type="EC" id="3.5.2.17" evidence="6 13"/>
<evidence type="ECO:0000256" key="2">
    <source>
        <dbReference type="ARBA" id="ARBA00002704"/>
    </source>
</evidence>
<dbReference type="SMART" id="SM00095">
    <property type="entry name" value="TR_THY"/>
    <property type="match status" value="1"/>
</dbReference>
<reference evidence="16 17" key="1">
    <citation type="journal article" date="2012" name="J. Bacteriol.">
        <title>Complete genome sequence of the B12-producing Shimwellia blattae strain DSM 4481, isolated from a cockroach.</title>
        <authorList>
            <person name="Brzuszkiewicz E."/>
            <person name="Waschkowitz T."/>
            <person name="Wiezer A."/>
            <person name="Daniel R."/>
        </authorList>
    </citation>
    <scope>NUCLEOTIDE SEQUENCE [LARGE SCALE GENOMIC DNA]</scope>
    <source>
        <strain evidence="17">ATCC 29907 / DSM 4481 / JCM 1650 / NBRC 105725 / CDC 9005-74</strain>
    </source>
</reference>
<comment type="catalytic activity">
    <reaction evidence="1 13">
        <text>5-hydroxyisourate + H2O = 5-hydroxy-2-oxo-4-ureido-2,5-dihydro-1H-imidazole-5-carboxylate + H(+)</text>
        <dbReference type="Rhea" id="RHEA:23736"/>
        <dbReference type="ChEBI" id="CHEBI:15377"/>
        <dbReference type="ChEBI" id="CHEBI:15378"/>
        <dbReference type="ChEBI" id="CHEBI:18072"/>
        <dbReference type="ChEBI" id="CHEBI:58639"/>
        <dbReference type="EC" id="3.5.2.17"/>
    </reaction>
</comment>
<dbReference type="GO" id="GO:0033971">
    <property type="term" value="F:hydroxyisourate hydrolase activity"/>
    <property type="evidence" value="ECO:0007669"/>
    <property type="project" value="UniProtKB-EC"/>
</dbReference>
<sequence>MRYNTAVNNTGEMDMTKYLAPSLFALVMTASAGAFAAGQNPLSVHILNQQTGTPAAGVSVVLEKKQGDSWEKINTATTDDDGRIKALWPEKPAVTVGDYRVVFKTGSYFSAQKLDSFFPEIPVEFHINKPDEHYHVPLLLSQYGYATYRGS</sequence>
<dbReference type="Gene3D" id="2.60.40.180">
    <property type="entry name" value="Transthyretin/hydroxyisourate hydrolase domain"/>
    <property type="match status" value="1"/>
</dbReference>
<dbReference type="Proteomes" id="UP000001955">
    <property type="component" value="Chromosome"/>
</dbReference>
<comment type="subunit">
    <text evidence="5 13">Homotetramer.</text>
</comment>
<dbReference type="KEGG" id="ebt:EBL_c13140"/>
<dbReference type="PATRIC" id="fig|630626.3.peg.1267"/>
<feature type="domain" description="Transthyretin/hydroxyisourate hydrolase" evidence="15">
    <location>
        <begin position="37"/>
        <end position="150"/>
    </location>
</feature>
<evidence type="ECO:0000256" key="7">
    <source>
        <dbReference type="ARBA" id="ARBA00017539"/>
    </source>
</evidence>
<evidence type="ECO:0000256" key="6">
    <source>
        <dbReference type="ARBA" id="ARBA00012609"/>
    </source>
</evidence>
<evidence type="ECO:0000256" key="10">
    <source>
        <dbReference type="ARBA" id="ARBA00022764"/>
    </source>
</evidence>
<dbReference type="InterPro" id="IPR036817">
    <property type="entry name" value="Transthyretin/HIU_hydrolase_sf"/>
</dbReference>
<dbReference type="InterPro" id="IPR023418">
    <property type="entry name" value="Thyroxine_BS"/>
</dbReference>
<dbReference type="Pfam" id="PF00576">
    <property type="entry name" value="Transthyretin"/>
    <property type="match status" value="1"/>
</dbReference>
<protein>
    <recommendedName>
        <fullName evidence="7 13">5-hydroxyisourate hydrolase</fullName>
        <shortName evidence="13">HIU hydrolase</shortName>
        <shortName evidence="13">HIUHase</shortName>
        <ecNumber evidence="6 13">3.5.2.17</ecNumber>
    </recommendedName>
</protein>
<dbReference type="InterPro" id="IPR014306">
    <property type="entry name" value="Hydroxyisourate_hydrolase"/>
</dbReference>
<evidence type="ECO:0000256" key="14">
    <source>
        <dbReference type="SAM" id="SignalP"/>
    </source>
</evidence>